<keyword evidence="2" id="KW-0732">Signal</keyword>
<feature type="signal peptide" evidence="2">
    <location>
        <begin position="1"/>
        <end position="18"/>
    </location>
</feature>
<protein>
    <submittedName>
        <fullName evidence="3">Uncharacterized protein</fullName>
    </submittedName>
</protein>
<organism evidence="3 4">
    <name type="scientific">Elysia marginata</name>
    <dbReference type="NCBI Taxonomy" id="1093978"/>
    <lineage>
        <taxon>Eukaryota</taxon>
        <taxon>Metazoa</taxon>
        <taxon>Spiralia</taxon>
        <taxon>Lophotrochozoa</taxon>
        <taxon>Mollusca</taxon>
        <taxon>Gastropoda</taxon>
        <taxon>Heterobranchia</taxon>
        <taxon>Euthyneura</taxon>
        <taxon>Panpulmonata</taxon>
        <taxon>Sacoglossa</taxon>
        <taxon>Placobranchoidea</taxon>
        <taxon>Plakobranchidae</taxon>
        <taxon>Elysia</taxon>
    </lineage>
</organism>
<evidence type="ECO:0000256" key="1">
    <source>
        <dbReference type="SAM" id="MobiDB-lite"/>
    </source>
</evidence>
<name>A0AAV4HS86_9GAST</name>
<dbReference type="AlphaFoldDB" id="A0AAV4HS86"/>
<dbReference type="Proteomes" id="UP000762676">
    <property type="component" value="Unassembled WGS sequence"/>
</dbReference>
<feature type="chain" id="PRO_5043831279" evidence="2">
    <location>
        <begin position="19"/>
        <end position="147"/>
    </location>
</feature>
<evidence type="ECO:0000313" key="4">
    <source>
        <dbReference type="Proteomes" id="UP000762676"/>
    </source>
</evidence>
<evidence type="ECO:0000256" key="2">
    <source>
        <dbReference type="SAM" id="SignalP"/>
    </source>
</evidence>
<evidence type="ECO:0000313" key="3">
    <source>
        <dbReference type="EMBL" id="GFS01053.1"/>
    </source>
</evidence>
<gene>
    <name evidence="3" type="ORF">ElyMa_002828600</name>
</gene>
<sequence>MKMRVMKMILCSKMMVIGLVLKKDAADDADVKDNYEDDNDDDEDGDGGVVDGGDDTNEDDCAYNDHDDLYFSNPSISKSVTSTIHVAIGTQVVTSAIRQRSVVSWMAKSHEKSGFPASWPPAVLGSQNIKRRQTYVFDMAAGKSRQG</sequence>
<dbReference type="EMBL" id="BMAT01005869">
    <property type="protein sequence ID" value="GFS01053.1"/>
    <property type="molecule type" value="Genomic_DNA"/>
</dbReference>
<feature type="region of interest" description="Disordered" evidence="1">
    <location>
        <begin position="30"/>
        <end position="58"/>
    </location>
</feature>
<keyword evidence="4" id="KW-1185">Reference proteome</keyword>
<accession>A0AAV4HS86</accession>
<reference evidence="3 4" key="1">
    <citation type="journal article" date="2021" name="Elife">
        <title>Chloroplast acquisition without the gene transfer in kleptoplastic sea slugs, Plakobranchus ocellatus.</title>
        <authorList>
            <person name="Maeda T."/>
            <person name="Takahashi S."/>
            <person name="Yoshida T."/>
            <person name="Shimamura S."/>
            <person name="Takaki Y."/>
            <person name="Nagai Y."/>
            <person name="Toyoda A."/>
            <person name="Suzuki Y."/>
            <person name="Arimoto A."/>
            <person name="Ishii H."/>
            <person name="Satoh N."/>
            <person name="Nishiyama T."/>
            <person name="Hasebe M."/>
            <person name="Maruyama T."/>
            <person name="Minagawa J."/>
            <person name="Obokata J."/>
            <person name="Shigenobu S."/>
        </authorList>
    </citation>
    <scope>NUCLEOTIDE SEQUENCE [LARGE SCALE GENOMIC DNA]</scope>
</reference>
<comment type="caution">
    <text evidence="3">The sequence shown here is derived from an EMBL/GenBank/DDBJ whole genome shotgun (WGS) entry which is preliminary data.</text>
</comment>
<proteinExistence type="predicted"/>
<feature type="compositionally biased region" description="Acidic residues" evidence="1">
    <location>
        <begin position="35"/>
        <end position="58"/>
    </location>
</feature>